<protein>
    <recommendedName>
        <fullName evidence="7">DNA primase large subunit PriL</fullName>
    </recommendedName>
</protein>
<gene>
    <name evidence="7" type="primary">priL</name>
    <name evidence="9" type="ORF">DRJ21_00135</name>
</gene>
<keyword evidence="2 7" id="KW-0639">Primosome</keyword>
<evidence type="ECO:0000256" key="2">
    <source>
        <dbReference type="ARBA" id="ARBA00022515"/>
    </source>
</evidence>
<dbReference type="InterPro" id="IPR007238">
    <property type="entry name" value="DNA_primase_lsu_euk/arc"/>
</dbReference>
<comment type="function">
    <text evidence="7">Regulatory subunit of DNA primase, an RNA polymerase that catalyzes the synthesis of short RNA molecules used as primers for DNA polymerase during DNA replication. Stabilizes and modulates the activity of the small subunit, increasing the rate of DNA synthesis, and conferring RNA synthesis capability. The DNA polymerase activity may enable DNA primase to also catalyze primer extension after primer synthesis. May also play a role in DNA repair.</text>
</comment>
<dbReference type="GO" id="GO:0003899">
    <property type="term" value="F:DNA-directed RNA polymerase activity"/>
    <property type="evidence" value="ECO:0007669"/>
    <property type="project" value="InterPro"/>
</dbReference>
<evidence type="ECO:0000256" key="4">
    <source>
        <dbReference type="ARBA" id="ARBA00022723"/>
    </source>
</evidence>
<dbReference type="AlphaFoldDB" id="A0A497EWT4"/>
<sequence>MKVNLTKEDLAKYPFCREALEYVESIGLTLNDLAKHGYRTILNRAIERIKGAIEYGRIKTDLTDLDVEILSYPASLALLAVIGLPPLYRRYAVAEAKRINEELRIEDDIKVLLIAEKEFNWRLKLIQPGIYEMFFIDYLSIAPQFRAPSWKLINRLLVKGWVKIHKTDLARLIAEAIRIRISKRAEKSPLNLVVPDEIARVAEEIKKLFESRRKFIEIEEEYAGPVVEEAFPPCIKAILSDLLKGSSLPHMARFALTSFLLNVGKSVDDVVALFSLSADFNENVTRYQVEHIAGLRGSRIKYTPPSCSTLKTFGLCIEGDPLCNKIKHPLTYYKLKVKGAFKPER</sequence>
<evidence type="ECO:0000256" key="3">
    <source>
        <dbReference type="ARBA" id="ARBA00022705"/>
    </source>
</evidence>
<dbReference type="PANTHER" id="PTHR10537:SF3">
    <property type="entry name" value="DNA PRIMASE LARGE SUBUNIT"/>
    <property type="match status" value="1"/>
</dbReference>
<comment type="cofactor">
    <cofactor evidence="7">
        <name>[4Fe-4S] cluster</name>
        <dbReference type="ChEBI" id="CHEBI:49883"/>
    </cofactor>
    <text evidence="7">Binds 1 [4Fe-4S] cluster.</text>
</comment>
<dbReference type="GO" id="GO:0046872">
    <property type="term" value="F:metal ion binding"/>
    <property type="evidence" value="ECO:0007669"/>
    <property type="project" value="UniProtKB-KW"/>
</dbReference>
<keyword evidence="5 7" id="KW-0408">Iron</keyword>
<evidence type="ECO:0000256" key="7">
    <source>
        <dbReference type="HAMAP-Rule" id="MF_00701"/>
    </source>
</evidence>
<dbReference type="CDD" id="cd06560">
    <property type="entry name" value="PriL"/>
    <property type="match status" value="1"/>
</dbReference>
<accession>A0A497EWT4</accession>
<feature type="binding site" evidence="7">
    <location>
        <position position="307"/>
    </location>
    <ligand>
        <name>[4Fe-4S] cluster</name>
        <dbReference type="ChEBI" id="CHEBI:49883"/>
    </ligand>
</feature>
<evidence type="ECO:0000256" key="5">
    <source>
        <dbReference type="ARBA" id="ARBA00023004"/>
    </source>
</evidence>
<comment type="subunit">
    <text evidence="7">Heterodimer of a small subunit (PriS) and a large subunit (PriL).</text>
</comment>
<keyword evidence="4 7" id="KW-0479">Metal-binding</keyword>
<dbReference type="Pfam" id="PF26466">
    <property type="entry name" value="DNA_primase_lrg_N"/>
    <property type="match status" value="1"/>
</dbReference>
<name>A0A497EWT4_9CREN</name>
<feature type="domain" description="DNA primase large subunit C-terminal" evidence="8">
    <location>
        <begin position="226"/>
        <end position="311"/>
    </location>
</feature>
<evidence type="ECO:0000313" key="9">
    <source>
        <dbReference type="EMBL" id="RLE51441.1"/>
    </source>
</evidence>
<feature type="binding site" evidence="7">
    <location>
        <position position="234"/>
    </location>
    <ligand>
        <name>[4Fe-4S] cluster</name>
        <dbReference type="ChEBI" id="CHEBI:49883"/>
    </ligand>
</feature>
<evidence type="ECO:0000256" key="1">
    <source>
        <dbReference type="ARBA" id="ARBA00022485"/>
    </source>
</evidence>
<keyword evidence="6 7" id="KW-0411">Iron-sulfur</keyword>
<dbReference type="InterPro" id="IPR023642">
    <property type="entry name" value="DNA_primase_lsu_PriL"/>
</dbReference>
<dbReference type="Pfam" id="PF04104">
    <property type="entry name" value="DNA_primase_lrg"/>
    <property type="match status" value="1"/>
</dbReference>
<dbReference type="GO" id="GO:1990077">
    <property type="term" value="C:primosome complex"/>
    <property type="evidence" value="ECO:0007669"/>
    <property type="project" value="UniProtKB-KW"/>
</dbReference>
<evidence type="ECO:0000313" key="10">
    <source>
        <dbReference type="Proteomes" id="UP000281962"/>
    </source>
</evidence>
<organism evidence="9 10">
    <name type="scientific">Thermoproteota archaeon</name>
    <dbReference type="NCBI Taxonomy" id="2056631"/>
    <lineage>
        <taxon>Archaea</taxon>
        <taxon>Thermoproteota</taxon>
    </lineage>
</organism>
<dbReference type="Proteomes" id="UP000281962">
    <property type="component" value="Unassembled WGS sequence"/>
</dbReference>
<evidence type="ECO:0000256" key="6">
    <source>
        <dbReference type="ARBA" id="ARBA00023014"/>
    </source>
</evidence>
<proteinExistence type="inferred from homology"/>
<evidence type="ECO:0000259" key="8">
    <source>
        <dbReference type="Pfam" id="PF04104"/>
    </source>
</evidence>
<dbReference type="HAMAP" id="MF_00701">
    <property type="entry name" value="DNA_primase_lrg_arc"/>
    <property type="match status" value="1"/>
</dbReference>
<keyword evidence="1 7" id="KW-0004">4Fe-4S</keyword>
<feature type="binding site" evidence="7">
    <location>
        <position position="316"/>
    </location>
    <ligand>
        <name>[4Fe-4S] cluster</name>
        <dbReference type="ChEBI" id="CHEBI:49883"/>
    </ligand>
</feature>
<dbReference type="GO" id="GO:0051539">
    <property type="term" value="F:4 iron, 4 sulfur cluster binding"/>
    <property type="evidence" value="ECO:0007669"/>
    <property type="project" value="UniProtKB-UniRule"/>
</dbReference>
<dbReference type="GO" id="GO:0006269">
    <property type="term" value="P:DNA replication, synthesis of primer"/>
    <property type="evidence" value="ECO:0007669"/>
    <property type="project" value="UniProtKB-UniRule"/>
</dbReference>
<comment type="caution">
    <text evidence="9">The sequence shown here is derived from an EMBL/GenBank/DDBJ whole genome shotgun (WGS) entry which is preliminary data.</text>
</comment>
<dbReference type="InterPro" id="IPR058560">
    <property type="entry name" value="DNA_primase_C"/>
</dbReference>
<keyword evidence="3 7" id="KW-0235">DNA replication</keyword>
<dbReference type="SUPFAM" id="SSF140914">
    <property type="entry name" value="PriB N-terminal domain-like"/>
    <property type="match status" value="1"/>
</dbReference>
<comment type="similarity">
    <text evidence="7">Belongs to the eukaryotic-type primase large subunit family.</text>
</comment>
<reference evidence="9 10" key="1">
    <citation type="submission" date="2018-06" db="EMBL/GenBank/DDBJ databases">
        <title>Extensive metabolic versatility and redundancy in microbially diverse, dynamic hydrothermal sediments.</title>
        <authorList>
            <person name="Dombrowski N."/>
            <person name="Teske A."/>
            <person name="Baker B.J."/>
        </authorList>
    </citation>
    <scope>NUCLEOTIDE SEQUENCE [LARGE SCALE GENOMIC DNA]</scope>
    <source>
        <strain evidence="9">B30_G17</strain>
    </source>
</reference>
<dbReference type="GO" id="GO:0006270">
    <property type="term" value="P:DNA replication initiation"/>
    <property type="evidence" value="ECO:0007669"/>
    <property type="project" value="TreeGrafter"/>
</dbReference>
<feature type="binding site" evidence="7">
    <location>
        <position position="323"/>
    </location>
    <ligand>
        <name>[4Fe-4S] cluster</name>
        <dbReference type="ChEBI" id="CHEBI:49883"/>
    </ligand>
</feature>
<dbReference type="PANTHER" id="PTHR10537">
    <property type="entry name" value="DNA PRIMASE LARGE SUBUNIT"/>
    <property type="match status" value="1"/>
</dbReference>
<dbReference type="EMBL" id="QMQY01000002">
    <property type="protein sequence ID" value="RLE51441.1"/>
    <property type="molecule type" value="Genomic_DNA"/>
</dbReference>